<evidence type="ECO:0008006" key="4">
    <source>
        <dbReference type="Google" id="ProtNLM"/>
    </source>
</evidence>
<evidence type="ECO:0000313" key="3">
    <source>
        <dbReference type="Proteomes" id="UP000824264"/>
    </source>
</evidence>
<gene>
    <name evidence="2" type="ORF">H9874_01845</name>
</gene>
<dbReference type="PROSITE" id="PS50005">
    <property type="entry name" value="TPR"/>
    <property type="match status" value="1"/>
</dbReference>
<dbReference type="EMBL" id="DXGI01000071">
    <property type="protein sequence ID" value="HIW77874.1"/>
    <property type="molecule type" value="Genomic_DNA"/>
</dbReference>
<reference evidence="2" key="2">
    <citation type="submission" date="2021-04" db="EMBL/GenBank/DDBJ databases">
        <authorList>
            <person name="Gilroy R."/>
        </authorList>
    </citation>
    <scope>NUCLEOTIDE SEQUENCE</scope>
    <source>
        <strain evidence="2">ChiSxjej5B17-1746</strain>
    </source>
</reference>
<keyword evidence="1" id="KW-0802">TPR repeat</keyword>
<evidence type="ECO:0000256" key="1">
    <source>
        <dbReference type="PROSITE-ProRule" id="PRU00339"/>
    </source>
</evidence>
<dbReference type="InterPro" id="IPR019734">
    <property type="entry name" value="TPR_rpt"/>
</dbReference>
<dbReference type="Gene3D" id="1.25.40.10">
    <property type="entry name" value="Tetratricopeptide repeat domain"/>
    <property type="match status" value="1"/>
</dbReference>
<reference evidence="2" key="1">
    <citation type="journal article" date="2021" name="PeerJ">
        <title>Extensive microbial diversity within the chicken gut microbiome revealed by metagenomics and culture.</title>
        <authorList>
            <person name="Gilroy R."/>
            <person name="Ravi A."/>
            <person name="Getino M."/>
            <person name="Pursley I."/>
            <person name="Horton D.L."/>
            <person name="Alikhan N.F."/>
            <person name="Baker D."/>
            <person name="Gharbi K."/>
            <person name="Hall N."/>
            <person name="Watson M."/>
            <person name="Adriaenssens E.M."/>
            <person name="Foster-Nyarko E."/>
            <person name="Jarju S."/>
            <person name="Secka A."/>
            <person name="Antonio M."/>
            <person name="Oren A."/>
            <person name="Chaudhuri R.R."/>
            <person name="La Ragione R."/>
            <person name="Hildebrand F."/>
            <person name="Pallen M.J."/>
        </authorList>
    </citation>
    <scope>NUCLEOTIDE SEQUENCE</scope>
    <source>
        <strain evidence="2">ChiSxjej5B17-1746</strain>
    </source>
</reference>
<evidence type="ECO:0000313" key="2">
    <source>
        <dbReference type="EMBL" id="HIW77874.1"/>
    </source>
</evidence>
<dbReference type="SUPFAM" id="SSF48452">
    <property type="entry name" value="TPR-like"/>
    <property type="match status" value="1"/>
</dbReference>
<dbReference type="Proteomes" id="UP000824264">
    <property type="component" value="Unassembled WGS sequence"/>
</dbReference>
<feature type="repeat" description="TPR" evidence="1">
    <location>
        <begin position="8"/>
        <end position="41"/>
    </location>
</feature>
<sequence length="130" mass="14200">MPLAQDQRATLSILGYLFYRMGRLDSAAKVFAALIALAPAEADDETTRRACATLAAIEVERGRGQEALPLLRRVTEGRVLPSREAVLHLLRARALWQQERREEARAAVDDYLYLAGGRALLAASGKGNPA</sequence>
<comment type="caution">
    <text evidence="2">The sequence shown here is derived from an EMBL/GenBank/DDBJ whole genome shotgun (WGS) entry which is preliminary data.</text>
</comment>
<proteinExistence type="predicted"/>
<accession>A0A9D1QZ14</accession>
<dbReference type="InterPro" id="IPR011990">
    <property type="entry name" value="TPR-like_helical_dom_sf"/>
</dbReference>
<protein>
    <recommendedName>
        <fullName evidence="4">Tetratricopeptide repeat protein</fullName>
    </recommendedName>
</protein>
<organism evidence="2 3">
    <name type="scientific">Candidatus Bilophila faecipullorum</name>
    <dbReference type="NCBI Taxonomy" id="2838482"/>
    <lineage>
        <taxon>Bacteria</taxon>
        <taxon>Pseudomonadati</taxon>
        <taxon>Thermodesulfobacteriota</taxon>
        <taxon>Desulfovibrionia</taxon>
        <taxon>Desulfovibrionales</taxon>
        <taxon>Desulfovibrionaceae</taxon>
        <taxon>Bilophila</taxon>
    </lineage>
</organism>
<name>A0A9D1QZ14_9BACT</name>
<dbReference type="AlphaFoldDB" id="A0A9D1QZ14"/>